<sequence length="356" mass="40278">MPSEYYAVIFHFTPRTFRLGFAGEPEPHVDLTPDSPLWKRFISNSSTQRQYPGFLETESHALDSSDRKEIVDAIERRPDLHTMVEHYNADFQDTRWTVWHHNDYKDLARLLKHCVARELLISPALCKLFVVDGNYLAVQKFVVSNALLMHKICASISFLPHSLMCAVASSVEDAIVVHIDWHDCSVSVVSDLRSILDNSYQDFTLETVHYNLAGGNAGFEAIEALIGAPLRKDKLHLEELDMEHPLNMVLSSECLPREIASTIMGLGLDTRPKVVQNVIFLGAVAKIPGFKATFLSQLRRMLPTMAVSGKQCLGAWAGASLYCLTTLLRTEKSKWKHKEIYKDKLDTEAWKGFVEM</sequence>
<keyword evidence="2" id="KW-1185">Reference proteome</keyword>
<dbReference type="STRING" id="45354.A0A1L0C236"/>
<dbReference type="SUPFAM" id="SSF53067">
    <property type="entry name" value="Actin-like ATPase domain"/>
    <property type="match status" value="1"/>
</dbReference>
<dbReference type="Gene3D" id="3.30.420.40">
    <property type="match status" value="1"/>
</dbReference>
<name>A0A1L0C236_9ASCO</name>
<dbReference type="EMBL" id="LT635761">
    <property type="protein sequence ID" value="SGZ56818.1"/>
    <property type="molecule type" value="Genomic_DNA"/>
</dbReference>
<gene>
    <name evidence="1" type="ORF">SAMEA4029010_CIC11G00000000308</name>
</gene>
<dbReference type="OrthoDB" id="337660at2759"/>
<proteinExistence type="predicted"/>
<evidence type="ECO:0000313" key="1">
    <source>
        <dbReference type="EMBL" id="SGZ56818.1"/>
    </source>
</evidence>
<protein>
    <submittedName>
        <fullName evidence="1">CIC11C00000000308</fullName>
    </submittedName>
</protein>
<reference evidence="1 2" key="1">
    <citation type="submission" date="2016-10" db="EMBL/GenBank/DDBJ databases">
        <authorList>
            <person name="de Groot N.N."/>
        </authorList>
    </citation>
    <scope>NUCLEOTIDE SEQUENCE [LARGE SCALE GENOMIC DNA]</scope>
    <source>
        <strain evidence="1 2">CBS 141442</strain>
    </source>
</reference>
<organism evidence="1 2">
    <name type="scientific">Sungouiella intermedia</name>
    <dbReference type="NCBI Taxonomy" id="45354"/>
    <lineage>
        <taxon>Eukaryota</taxon>
        <taxon>Fungi</taxon>
        <taxon>Dikarya</taxon>
        <taxon>Ascomycota</taxon>
        <taxon>Saccharomycotina</taxon>
        <taxon>Pichiomycetes</taxon>
        <taxon>Metschnikowiaceae</taxon>
        <taxon>Sungouiella</taxon>
    </lineage>
</organism>
<dbReference type="Proteomes" id="UP000182334">
    <property type="component" value="Chromosome VI"/>
</dbReference>
<evidence type="ECO:0000313" key="2">
    <source>
        <dbReference type="Proteomes" id="UP000182334"/>
    </source>
</evidence>
<dbReference type="InterPro" id="IPR043129">
    <property type="entry name" value="ATPase_NBD"/>
</dbReference>
<accession>A0A1L0C236</accession>
<dbReference type="AlphaFoldDB" id="A0A1L0C236"/>